<accession>A0A8H5F350</accession>
<sequence length="331" mass="37186">MPLSRPPRQDEQAYYVDFAQARDDIILVLSIYLDEFGVGVVVAVNDGAIDISVFEAICIIMREIKVLCSECLDLRTFEDGGLDFPVATRTTVAMSETNQLPLEAFFAGYPLFLYNRTAGVSDEWRGLCKTYRWRAGDQEKLDAYERFKDALAHQFSALYGESYYEFEAWHALCKHMGIEPAPSATVPTFTNVAELDEYTRRTYKFFPIKNRHHGELAQVLLRRLNIVSRLAPMKSAGEKLANELKAQNAAEAKKRRAVAQEIDAILGTGNVKRARGDAKTTKTVATKASADTKRPNLTNKMMNEKEHSVAPQPPSTDKKVKIKIKDTPLQA</sequence>
<comment type="caution">
    <text evidence="2">The sequence shown here is derived from an EMBL/GenBank/DDBJ whole genome shotgun (WGS) entry which is preliminary data.</text>
</comment>
<proteinExistence type="predicted"/>
<dbReference type="OrthoDB" id="6105938at2759"/>
<evidence type="ECO:0000313" key="2">
    <source>
        <dbReference type="EMBL" id="KAF5322030.1"/>
    </source>
</evidence>
<protein>
    <submittedName>
        <fullName evidence="2">Uncharacterized protein</fullName>
    </submittedName>
</protein>
<dbReference type="EMBL" id="JAACJJ010000028">
    <property type="protein sequence ID" value="KAF5322030.1"/>
    <property type="molecule type" value="Genomic_DNA"/>
</dbReference>
<dbReference type="AlphaFoldDB" id="A0A8H5F350"/>
<dbReference type="Proteomes" id="UP000567179">
    <property type="component" value="Unassembled WGS sequence"/>
</dbReference>
<feature type="region of interest" description="Disordered" evidence="1">
    <location>
        <begin position="276"/>
        <end position="331"/>
    </location>
</feature>
<keyword evidence="3" id="KW-1185">Reference proteome</keyword>
<name>A0A8H5F350_9AGAR</name>
<organism evidence="2 3">
    <name type="scientific">Psilocybe cf. subviscida</name>
    <dbReference type="NCBI Taxonomy" id="2480587"/>
    <lineage>
        <taxon>Eukaryota</taxon>
        <taxon>Fungi</taxon>
        <taxon>Dikarya</taxon>
        <taxon>Basidiomycota</taxon>
        <taxon>Agaricomycotina</taxon>
        <taxon>Agaricomycetes</taxon>
        <taxon>Agaricomycetidae</taxon>
        <taxon>Agaricales</taxon>
        <taxon>Agaricineae</taxon>
        <taxon>Strophariaceae</taxon>
        <taxon>Psilocybe</taxon>
    </lineage>
</organism>
<gene>
    <name evidence="2" type="ORF">D9619_002229</name>
</gene>
<evidence type="ECO:0000313" key="3">
    <source>
        <dbReference type="Proteomes" id="UP000567179"/>
    </source>
</evidence>
<feature type="compositionally biased region" description="Basic and acidic residues" evidence="1">
    <location>
        <begin position="316"/>
        <end position="331"/>
    </location>
</feature>
<reference evidence="2 3" key="1">
    <citation type="journal article" date="2020" name="ISME J.">
        <title>Uncovering the hidden diversity of litter-decomposition mechanisms in mushroom-forming fungi.</title>
        <authorList>
            <person name="Floudas D."/>
            <person name="Bentzer J."/>
            <person name="Ahren D."/>
            <person name="Johansson T."/>
            <person name="Persson P."/>
            <person name="Tunlid A."/>
        </authorList>
    </citation>
    <scope>NUCLEOTIDE SEQUENCE [LARGE SCALE GENOMIC DNA]</scope>
    <source>
        <strain evidence="2 3">CBS 101986</strain>
    </source>
</reference>
<evidence type="ECO:0000256" key="1">
    <source>
        <dbReference type="SAM" id="MobiDB-lite"/>
    </source>
</evidence>